<comment type="caution">
    <text evidence="6">The sequence shown here is derived from an EMBL/GenBank/DDBJ whole genome shotgun (WGS) entry which is preliminary data.</text>
</comment>
<accession>A0A918S282</accession>
<dbReference type="InterPro" id="IPR001129">
    <property type="entry name" value="Membr-assoc_MAPEG"/>
</dbReference>
<proteinExistence type="predicted"/>
<evidence type="ECO:0000256" key="2">
    <source>
        <dbReference type="ARBA" id="ARBA00022692"/>
    </source>
</evidence>
<dbReference type="Gene3D" id="1.20.120.550">
    <property type="entry name" value="Membrane associated eicosanoid/glutathione metabolism-like domain"/>
    <property type="match status" value="1"/>
</dbReference>
<organism evidence="6 7">
    <name type="scientific">Arenicella chitinivorans</name>
    <dbReference type="NCBI Taxonomy" id="1329800"/>
    <lineage>
        <taxon>Bacteria</taxon>
        <taxon>Pseudomonadati</taxon>
        <taxon>Pseudomonadota</taxon>
        <taxon>Gammaproteobacteria</taxon>
        <taxon>Arenicellales</taxon>
        <taxon>Arenicellaceae</taxon>
        <taxon>Arenicella</taxon>
    </lineage>
</organism>
<keyword evidence="7" id="KW-1185">Reference proteome</keyword>
<gene>
    <name evidence="6" type="ORF">GCM10008090_33010</name>
</gene>
<evidence type="ECO:0000256" key="1">
    <source>
        <dbReference type="ARBA" id="ARBA00004370"/>
    </source>
</evidence>
<keyword evidence="3 5" id="KW-1133">Transmembrane helix</keyword>
<dbReference type="SUPFAM" id="SSF161084">
    <property type="entry name" value="MAPEG domain-like"/>
    <property type="match status" value="1"/>
</dbReference>
<reference evidence="6" key="2">
    <citation type="submission" date="2020-09" db="EMBL/GenBank/DDBJ databases">
        <authorList>
            <person name="Sun Q."/>
            <person name="Kim S."/>
        </authorList>
    </citation>
    <scope>NUCLEOTIDE SEQUENCE</scope>
    <source>
        <strain evidence="6">KCTC 12711</strain>
    </source>
</reference>
<reference evidence="6" key="1">
    <citation type="journal article" date="2014" name="Int. J. Syst. Evol. Microbiol.">
        <title>Complete genome sequence of Corynebacterium casei LMG S-19264T (=DSM 44701T), isolated from a smear-ripened cheese.</title>
        <authorList>
            <consortium name="US DOE Joint Genome Institute (JGI-PGF)"/>
            <person name="Walter F."/>
            <person name="Albersmeier A."/>
            <person name="Kalinowski J."/>
            <person name="Ruckert C."/>
        </authorList>
    </citation>
    <scope>NUCLEOTIDE SEQUENCE</scope>
    <source>
        <strain evidence="6">KCTC 12711</strain>
    </source>
</reference>
<dbReference type="EMBL" id="BMXA01000008">
    <property type="protein sequence ID" value="GHA20380.1"/>
    <property type="molecule type" value="Genomic_DNA"/>
</dbReference>
<dbReference type="Proteomes" id="UP000614811">
    <property type="component" value="Unassembled WGS sequence"/>
</dbReference>
<evidence type="ECO:0000313" key="6">
    <source>
        <dbReference type="EMBL" id="GHA20380.1"/>
    </source>
</evidence>
<keyword evidence="4 5" id="KW-0472">Membrane</keyword>
<protein>
    <submittedName>
        <fullName evidence="6">Membrane protein</fullName>
    </submittedName>
</protein>
<evidence type="ECO:0000256" key="5">
    <source>
        <dbReference type="SAM" id="Phobius"/>
    </source>
</evidence>
<dbReference type="InterPro" id="IPR023352">
    <property type="entry name" value="MAPEG-like_dom_sf"/>
</dbReference>
<dbReference type="RefSeq" id="WP_189402815.1">
    <property type="nucleotide sequence ID" value="NZ_BMXA01000008.1"/>
</dbReference>
<evidence type="ECO:0000313" key="7">
    <source>
        <dbReference type="Proteomes" id="UP000614811"/>
    </source>
</evidence>
<dbReference type="Pfam" id="PF01124">
    <property type="entry name" value="MAPEG"/>
    <property type="match status" value="1"/>
</dbReference>
<keyword evidence="2 5" id="KW-0812">Transmembrane</keyword>
<feature type="transmembrane region" description="Helical" evidence="5">
    <location>
        <begin position="65"/>
        <end position="91"/>
    </location>
</feature>
<evidence type="ECO:0000256" key="3">
    <source>
        <dbReference type="ARBA" id="ARBA00022989"/>
    </source>
</evidence>
<dbReference type="AlphaFoldDB" id="A0A918S282"/>
<dbReference type="GO" id="GO:0016020">
    <property type="term" value="C:membrane"/>
    <property type="evidence" value="ECO:0007669"/>
    <property type="project" value="UniProtKB-SubCell"/>
</dbReference>
<name>A0A918S282_9GAMM</name>
<feature type="transmembrane region" description="Helical" evidence="5">
    <location>
        <begin position="112"/>
        <end position="129"/>
    </location>
</feature>
<comment type="subcellular location">
    <subcellularLocation>
        <location evidence="1">Membrane</location>
    </subcellularLocation>
</comment>
<sequence length="132" mass="14683">MIYPLAAMLALVLIMFGVAFVARLSSVKTGHVTFEHYQLFEGNPPPKYVLKACNNLNNLFQVPPIFYAAIILALSKGIESNLALISAWGFVTARYAHSFVHITVNYYLARSAVFAISLVFLVLLWFAVLSQI</sequence>
<evidence type="ECO:0000256" key="4">
    <source>
        <dbReference type="ARBA" id="ARBA00023136"/>
    </source>
</evidence>